<feature type="compositionally biased region" description="Low complexity" evidence="1">
    <location>
        <begin position="82"/>
        <end position="97"/>
    </location>
</feature>
<dbReference type="RefSeq" id="XP_024722886.1">
    <property type="nucleotide sequence ID" value="XM_024865305.1"/>
</dbReference>
<dbReference type="SUPFAM" id="SSF81901">
    <property type="entry name" value="HCP-like"/>
    <property type="match status" value="1"/>
</dbReference>
<dbReference type="STRING" id="857342.A0A2T3B7K2"/>
<dbReference type="Gene3D" id="1.25.40.10">
    <property type="entry name" value="Tetratricopeptide repeat domain"/>
    <property type="match status" value="1"/>
</dbReference>
<dbReference type="PANTHER" id="PTHR43628:SF1">
    <property type="entry name" value="CHITIN SYNTHASE REGULATORY FACTOR 2-RELATED"/>
    <property type="match status" value="1"/>
</dbReference>
<dbReference type="OrthoDB" id="2148946at2759"/>
<proteinExistence type="predicted"/>
<dbReference type="GO" id="GO:0010972">
    <property type="term" value="P:negative regulation of G2/M transition of mitotic cell cycle"/>
    <property type="evidence" value="ECO:0007669"/>
    <property type="project" value="TreeGrafter"/>
</dbReference>
<feature type="region of interest" description="Disordered" evidence="1">
    <location>
        <begin position="1"/>
        <end position="130"/>
    </location>
</feature>
<dbReference type="GO" id="GO:0032153">
    <property type="term" value="C:cell division site"/>
    <property type="evidence" value="ECO:0007669"/>
    <property type="project" value="TreeGrafter"/>
</dbReference>
<evidence type="ECO:0000256" key="1">
    <source>
        <dbReference type="SAM" id="MobiDB-lite"/>
    </source>
</evidence>
<evidence type="ECO:0000313" key="3">
    <source>
        <dbReference type="Proteomes" id="UP000241818"/>
    </source>
</evidence>
<feature type="compositionally biased region" description="Basic and acidic residues" evidence="1">
    <location>
        <begin position="23"/>
        <end position="32"/>
    </location>
</feature>
<name>A0A2T3B7K2_AMORE</name>
<feature type="region of interest" description="Disordered" evidence="1">
    <location>
        <begin position="160"/>
        <end position="179"/>
    </location>
</feature>
<dbReference type="InterPro" id="IPR006597">
    <property type="entry name" value="Sel1-like"/>
</dbReference>
<dbReference type="InterPro" id="IPR011990">
    <property type="entry name" value="TPR-like_helical_dom_sf"/>
</dbReference>
<gene>
    <name evidence="2" type="ORF">M430DRAFT_25814</name>
</gene>
<protein>
    <recommendedName>
        <fullName evidence="4">HCP-like protein</fullName>
    </recommendedName>
</protein>
<feature type="compositionally biased region" description="Basic and acidic residues" evidence="1">
    <location>
        <begin position="64"/>
        <end position="73"/>
    </location>
</feature>
<feature type="compositionally biased region" description="Basic and acidic residues" evidence="1">
    <location>
        <begin position="1"/>
        <end position="14"/>
    </location>
</feature>
<dbReference type="Pfam" id="PF08238">
    <property type="entry name" value="Sel1"/>
    <property type="match status" value="3"/>
</dbReference>
<sequence>MPFRDILKKKDKLAEGGAPAAEAPRDPSEERTVFTFIRTDTNTQEIITPPNFSSPDLSQPAAFTDDHHRESRKDHHHHHLFTPRSRSPSSVSATSVSTHESDRSRPKTPKRLSQRLHLRKSSPVSPNVPQDLPEIATALEEGDGAASESLWEKRATILAKKNREERSRPTTPNTPIRPVADIEAFVNLSVGTPNGEGSARPVSTKHADDNIQEAIRLHEAGDLETSTKMFGRLADPKGENNALSQVMYGLALRHGWGCTPNPTEAVTYLSAAASNAASIEEQALEAGIKKGGAAKGELVLAIFELANCFRYGWGVNVDKVAAKQYYETAANLGDTDAMNEVAWCYVEGFGCKKDKYAAAKYYRRAEAAGSKTLGNSWIWKEKYDEPKKK</sequence>
<evidence type="ECO:0000313" key="2">
    <source>
        <dbReference type="EMBL" id="PSS22840.1"/>
    </source>
</evidence>
<dbReference type="EMBL" id="KZ679008">
    <property type="protein sequence ID" value="PSS22840.1"/>
    <property type="molecule type" value="Genomic_DNA"/>
</dbReference>
<accession>A0A2T3B7K2</accession>
<dbReference type="Proteomes" id="UP000241818">
    <property type="component" value="Unassembled WGS sequence"/>
</dbReference>
<dbReference type="SMART" id="SM00671">
    <property type="entry name" value="SEL1"/>
    <property type="match status" value="3"/>
</dbReference>
<evidence type="ECO:0008006" key="4">
    <source>
        <dbReference type="Google" id="ProtNLM"/>
    </source>
</evidence>
<feature type="compositionally biased region" description="Polar residues" evidence="1">
    <location>
        <begin position="38"/>
        <end position="57"/>
    </location>
</feature>
<dbReference type="InParanoid" id="A0A2T3B7K2"/>
<dbReference type="GeneID" id="36573386"/>
<dbReference type="InterPro" id="IPR052945">
    <property type="entry name" value="Mitotic_Regulator"/>
</dbReference>
<dbReference type="PANTHER" id="PTHR43628">
    <property type="entry name" value="ACTIVATOR OF C KINASE PROTEIN 1-RELATED"/>
    <property type="match status" value="1"/>
</dbReference>
<dbReference type="AlphaFoldDB" id="A0A2T3B7K2"/>
<organism evidence="2 3">
    <name type="scientific">Amorphotheca resinae ATCC 22711</name>
    <dbReference type="NCBI Taxonomy" id="857342"/>
    <lineage>
        <taxon>Eukaryota</taxon>
        <taxon>Fungi</taxon>
        <taxon>Dikarya</taxon>
        <taxon>Ascomycota</taxon>
        <taxon>Pezizomycotina</taxon>
        <taxon>Leotiomycetes</taxon>
        <taxon>Helotiales</taxon>
        <taxon>Amorphothecaceae</taxon>
        <taxon>Amorphotheca</taxon>
    </lineage>
</organism>
<feature type="compositionally biased region" description="Basic residues" evidence="1">
    <location>
        <begin position="106"/>
        <end position="120"/>
    </location>
</feature>
<reference evidence="2 3" key="1">
    <citation type="journal article" date="2018" name="New Phytol.">
        <title>Comparative genomics and transcriptomics depict ericoid mycorrhizal fungi as versatile saprotrophs and plant mutualists.</title>
        <authorList>
            <person name="Martino E."/>
            <person name="Morin E."/>
            <person name="Grelet G.A."/>
            <person name="Kuo A."/>
            <person name="Kohler A."/>
            <person name="Daghino S."/>
            <person name="Barry K.W."/>
            <person name="Cichocki N."/>
            <person name="Clum A."/>
            <person name="Dockter R.B."/>
            <person name="Hainaut M."/>
            <person name="Kuo R.C."/>
            <person name="LaButti K."/>
            <person name="Lindahl B.D."/>
            <person name="Lindquist E.A."/>
            <person name="Lipzen A."/>
            <person name="Khouja H.R."/>
            <person name="Magnuson J."/>
            <person name="Murat C."/>
            <person name="Ohm R.A."/>
            <person name="Singer S.W."/>
            <person name="Spatafora J.W."/>
            <person name="Wang M."/>
            <person name="Veneault-Fourrey C."/>
            <person name="Henrissat B."/>
            <person name="Grigoriev I.V."/>
            <person name="Martin F.M."/>
            <person name="Perotto S."/>
        </authorList>
    </citation>
    <scope>NUCLEOTIDE SEQUENCE [LARGE SCALE GENOMIC DNA]</scope>
    <source>
        <strain evidence="2 3">ATCC 22711</strain>
    </source>
</reference>
<keyword evidence="3" id="KW-1185">Reference proteome</keyword>